<feature type="domain" description="HTH tetR-type" evidence="2">
    <location>
        <begin position="14"/>
        <end position="61"/>
    </location>
</feature>
<evidence type="ECO:0000313" key="3">
    <source>
        <dbReference type="EMBL" id="MWB76645.1"/>
    </source>
</evidence>
<dbReference type="EMBL" id="WNXQ01000001">
    <property type="protein sequence ID" value="MWB76645.1"/>
    <property type="molecule type" value="Genomic_DNA"/>
</dbReference>
<dbReference type="InterPro" id="IPR001647">
    <property type="entry name" value="HTH_TetR"/>
</dbReference>
<dbReference type="Pfam" id="PF00440">
    <property type="entry name" value="TetR_N"/>
    <property type="match status" value="1"/>
</dbReference>
<sequence length="238" mass="26894">MDAANELSETKMGLLLAAERLFATQGIAATTIRQINTEAGQKNSSAIHYHFGSRDAILDAIVALRVTPANQERAKLLEDARREAGDKPLTTDRIVHLLMDPGINRLMHTQGPHFSQRFILQLRMNFDTWRRYEREHLAWTLDDLQFELRRARPYVPVQVLRSRFRSAINFSMFSMAEIEVAENRLGDRFSRDEAEFRIEELISSLIAIIDAPITPGTAASLEKVMSSGKGAPPGFLTE</sequence>
<dbReference type="AlphaFoldDB" id="A0A844W0K9"/>
<comment type="caution">
    <text evidence="3">The sequence shown here is derived from an EMBL/GenBank/DDBJ whole genome shotgun (WGS) entry which is preliminary data.</text>
</comment>
<evidence type="ECO:0000259" key="2">
    <source>
        <dbReference type="Pfam" id="PF00440"/>
    </source>
</evidence>
<keyword evidence="1" id="KW-0238">DNA-binding</keyword>
<dbReference type="GO" id="GO:0003677">
    <property type="term" value="F:DNA binding"/>
    <property type="evidence" value="ECO:0007669"/>
    <property type="project" value="UniProtKB-KW"/>
</dbReference>
<evidence type="ECO:0000313" key="4">
    <source>
        <dbReference type="Proteomes" id="UP000443843"/>
    </source>
</evidence>
<evidence type="ECO:0000256" key="1">
    <source>
        <dbReference type="ARBA" id="ARBA00023125"/>
    </source>
</evidence>
<gene>
    <name evidence="3" type="ORF">GLS40_01255</name>
</gene>
<dbReference type="SUPFAM" id="SSF46689">
    <property type="entry name" value="Homeodomain-like"/>
    <property type="match status" value="1"/>
</dbReference>
<dbReference type="InterPro" id="IPR009057">
    <property type="entry name" value="Homeodomain-like_sf"/>
</dbReference>
<dbReference type="RefSeq" id="WP_160380785.1">
    <property type="nucleotide sequence ID" value="NZ_WNXQ01000001.1"/>
</dbReference>
<dbReference type="Gene3D" id="1.10.357.10">
    <property type="entry name" value="Tetracycline Repressor, domain 2"/>
    <property type="match status" value="1"/>
</dbReference>
<accession>A0A844W0K9</accession>
<name>A0A844W0K9_9RHOB</name>
<proteinExistence type="predicted"/>
<keyword evidence="4" id="KW-1185">Reference proteome</keyword>
<organism evidence="3 4">
    <name type="scientific">Pseudooceanicola pacificus</name>
    <dbReference type="NCBI Taxonomy" id="2676438"/>
    <lineage>
        <taxon>Bacteria</taxon>
        <taxon>Pseudomonadati</taxon>
        <taxon>Pseudomonadota</taxon>
        <taxon>Alphaproteobacteria</taxon>
        <taxon>Rhodobacterales</taxon>
        <taxon>Paracoccaceae</taxon>
        <taxon>Pseudooceanicola</taxon>
    </lineage>
</organism>
<reference evidence="3 4" key="1">
    <citation type="submission" date="2019-11" db="EMBL/GenBank/DDBJ databases">
        <title>Pseudooceanicola pacifica sp. nov., isolated from deep-sea sediment of the Pacific Ocean.</title>
        <authorList>
            <person name="Lyu L."/>
        </authorList>
    </citation>
    <scope>NUCLEOTIDE SEQUENCE [LARGE SCALE GENOMIC DNA]</scope>
    <source>
        <strain evidence="3 4">216_PA32_1</strain>
    </source>
</reference>
<protein>
    <submittedName>
        <fullName evidence="3">TetR family transcriptional regulator</fullName>
    </submittedName>
</protein>
<dbReference type="Proteomes" id="UP000443843">
    <property type="component" value="Unassembled WGS sequence"/>
</dbReference>